<dbReference type="PANTHER" id="PTHR35908:SF1">
    <property type="entry name" value="CONSERVED PROTEIN"/>
    <property type="match status" value="1"/>
</dbReference>
<keyword evidence="3" id="KW-1185">Reference proteome</keyword>
<dbReference type="Proteomes" id="UP000624325">
    <property type="component" value="Unassembled WGS sequence"/>
</dbReference>
<evidence type="ECO:0000313" key="3">
    <source>
        <dbReference type="Proteomes" id="UP000624325"/>
    </source>
</evidence>
<dbReference type="PANTHER" id="PTHR35908">
    <property type="entry name" value="HYPOTHETICAL FUSION PROTEIN"/>
    <property type="match status" value="1"/>
</dbReference>
<organism evidence="2 3">
    <name type="scientific">Asanoa iriomotensis</name>
    <dbReference type="NCBI Taxonomy" id="234613"/>
    <lineage>
        <taxon>Bacteria</taxon>
        <taxon>Bacillati</taxon>
        <taxon>Actinomycetota</taxon>
        <taxon>Actinomycetes</taxon>
        <taxon>Micromonosporales</taxon>
        <taxon>Micromonosporaceae</taxon>
        <taxon>Asanoa</taxon>
    </lineage>
</organism>
<dbReference type="CDD" id="cd06587">
    <property type="entry name" value="VOC"/>
    <property type="match status" value="1"/>
</dbReference>
<dbReference type="RefSeq" id="WP_203706084.1">
    <property type="nucleotide sequence ID" value="NZ_BAAALU010000020.1"/>
</dbReference>
<evidence type="ECO:0000259" key="1">
    <source>
        <dbReference type="Pfam" id="PF18029"/>
    </source>
</evidence>
<comment type="caution">
    <text evidence="2">The sequence shown here is derived from an EMBL/GenBank/DDBJ whole genome shotgun (WGS) entry which is preliminary data.</text>
</comment>
<evidence type="ECO:0000313" key="2">
    <source>
        <dbReference type="EMBL" id="GIF59243.1"/>
    </source>
</evidence>
<name>A0ABQ4C8Y7_9ACTN</name>
<dbReference type="EMBL" id="BONC01000044">
    <property type="protein sequence ID" value="GIF59243.1"/>
    <property type="molecule type" value="Genomic_DNA"/>
</dbReference>
<sequence>MDRPFLRPNGMVLGAPDPRRLADFYERLLGWPRGADEPEWVTLKPPGGGIGLSFHLETDHVPPVWPSRAGEQQIQVHLDVEVRDLATGVAWAEQQGAALAAFQPQDDVRVMIDPVGHPFCLWVAG</sequence>
<accession>A0ABQ4C8Y7</accession>
<dbReference type="Gene3D" id="3.10.180.10">
    <property type="entry name" value="2,3-Dihydroxybiphenyl 1,2-Dioxygenase, domain 1"/>
    <property type="match status" value="1"/>
</dbReference>
<dbReference type="InterPro" id="IPR029068">
    <property type="entry name" value="Glyas_Bleomycin-R_OHBP_Dase"/>
</dbReference>
<protein>
    <submittedName>
        <fullName evidence="2">Glyoxalase</fullName>
    </submittedName>
</protein>
<dbReference type="InterPro" id="IPR041581">
    <property type="entry name" value="Glyoxalase_6"/>
</dbReference>
<dbReference type="Pfam" id="PF18029">
    <property type="entry name" value="Glyoxalase_6"/>
    <property type="match status" value="1"/>
</dbReference>
<feature type="domain" description="Glyoxalase-like" evidence="1">
    <location>
        <begin position="11"/>
        <end position="121"/>
    </location>
</feature>
<reference evidence="2 3" key="1">
    <citation type="submission" date="2021-01" db="EMBL/GenBank/DDBJ databases">
        <title>Whole genome shotgun sequence of Asanoa iriomotensis NBRC 100142.</title>
        <authorList>
            <person name="Komaki H."/>
            <person name="Tamura T."/>
        </authorList>
    </citation>
    <scope>NUCLEOTIDE SEQUENCE [LARGE SCALE GENOMIC DNA]</scope>
    <source>
        <strain evidence="2 3">NBRC 100142</strain>
    </source>
</reference>
<gene>
    <name evidence="2" type="ORF">Air01nite_53380</name>
</gene>
<proteinExistence type="predicted"/>
<dbReference type="SUPFAM" id="SSF54593">
    <property type="entry name" value="Glyoxalase/Bleomycin resistance protein/Dihydroxybiphenyl dioxygenase"/>
    <property type="match status" value="1"/>
</dbReference>